<feature type="compositionally biased region" description="Polar residues" evidence="1">
    <location>
        <begin position="450"/>
        <end position="462"/>
    </location>
</feature>
<protein>
    <submittedName>
        <fullName evidence="2">Uncharacterized protein</fullName>
    </submittedName>
</protein>
<feature type="compositionally biased region" description="Low complexity" evidence="1">
    <location>
        <begin position="681"/>
        <end position="692"/>
    </location>
</feature>
<feature type="region of interest" description="Disordered" evidence="1">
    <location>
        <begin position="140"/>
        <end position="166"/>
    </location>
</feature>
<feature type="region of interest" description="Disordered" evidence="1">
    <location>
        <begin position="183"/>
        <end position="208"/>
    </location>
</feature>
<name>A0A7C8J1J5_ORBOL</name>
<feature type="region of interest" description="Disordered" evidence="1">
    <location>
        <begin position="52"/>
        <end position="116"/>
    </location>
</feature>
<organism evidence="2 3">
    <name type="scientific">Orbilia oligospora</name>
    <name type="common">Nematode-trapping fungus</name>
    <name type="synonym">Arthrobotrys oligospora</name>
    <dbReference type="NCBI Taxonomy" id="2813651"/>
    <lineage>
        <taxon>Eukaryota</taxon>
        <taxon>Fungi</taxon>
        <taxon>Dikarya</taxon>
        <taxon>Ascomycota</taxon>
        <taxon>Pezizomycotina</taxon>
        <taxon>Orbiliomycetes</taxon>
        <taxon>Orbiliales</taxon>
        <taxon>Orbiliaceae</taxon>
        <taxon>Orbilia</taxon>
    </lineage>
</organism>
<accession>A0A7C8J1J5</accession>
<evidence type="ECO:0000256" key="1">
    <source>
        <dbReference type="SAM" id="MobiDB-lite"/>
    </source>
</evidence>
<feature type="compositionally biased region" description="Polar residues" evidence="1">
    <location>
        <begin position="287"/>
        <end position="304"/>
    </location>
</feature>
<evidence type="ECO:0000313" key="3">
    <source>
        <dbReference type="Proteomes" id="UP000475325"/>
    </source>
</evidence>
<feature type="region of interest" description="Disordered" evidence="1">
    <location>
        <begin position="246"/>
        <end position="359"/>
    </location>
</feature>
<evidence type="ECO:0000313" key="2">
    <source>
        <dbReference type="EMBL" id="KAF3079591.1"/>
    </source>
</evidence>
<feature type="compositionally biased region" description="Low complexity" evidence="1">
    <location>
        <begin position="841"/>
        <end position="872"/>
    </location>
</feature>
<feature type="region of interest" description="Disordered" evidence="1">
    <location>
        <begin position="826"/>
        <end position="931"/>
    </location>
</feature>
<feature type="region of interest" description="Disordered" evidence="1">
    <location>
        <begin position="1"/>
        <end position="31"/>
    </location>
</feature>
<feature type="compositionally biased region" description="Basic residues" evidence="1">
    <location>
        <begin position="1"/>
        <end position="13"/>
    </location>
</feature>
<feature type="compositionally biased region" description="Basic and acidic residues" evidence="1">
    <location>
        <begin position="253"/>
        <end position="272"/>
    </location>
</feature>
<feature type="compositionally biased region" description="Low complexity" evidence="1">
    <location>
        <begin position="664"/>
        <end position="674"/>
    </location>
</feature>
<feature type="compositionally biased region" description="Pro residues" evidence="1">
    <location>
        <begin position="310"/>
        <end position="319"/>
    </location>
</feature>
<sequence>MPKSSRSRKKRKTGGNSRTRREQNTTDELLLASDHEAEQIVNECIDLLATADENPIELETPQGNEPPIQEGVPSTGGEQELAPSNELESQLTGEPEGIAANEPEGGTIGGPEAEFTIDEPEQGMLVAINPEFIADINEFERGTIDPDRREWEPKTTLGEPESQPFDALQSEFSEYIEPWRLTVNEPEPKPADELEPRTINESKPAAADGSVAQYIHELDPIVDFEIPSEQDRENFQKINITPFDEWESNFVRKQAEQRKEERADGSSRREPDNNSAPADHVDARSLADSSNGRSPVPGQQSSPQICAPVPQAPQPPSFFDPPLFASPPHSSLWEPADFFPPLEPQPLATTLESHPPTEAAPEGISDNDIFSQFGIFPGADGLLAVMGRTDSPKRARGSRSCSPSTAITFSNLETGMGTSEGTTINVVDDPGSRPVTAGSVVPNEPRVPRDNQQSDPDYSPTNRFIITPYRPYRYRPRYVDASTQTDPIISVLDELVPENPWDRLGRLPEGSPRKLAPLLYPLGRGDPTYHLLVHGNSMGYEPREILEPLYSERPPSILEPRIPDPLFRMPYRMQPIVDLKWTQNNTQSVLARKYNNWAGPGHRLGGRDEPQPQPQPQQGQERIVESHRPTLVPLVELLGQHQAPVQPLECNQNPGHRLGRNHNPEQQPEQNQNQGQKLEYNQNQGQQLRQNQYSEQELSHNQNQGQQLRQNQYPEHVQQLGPHQYPEQRPGYNQYSEQQQGYNQYPEQQPGYNQYPRQQPARHSQYQEQQPGYNQYPGQWLGHNQYPEQQPGHGQYPGEQPGYNQYLGQQLRDSQYPRQLSEYNQYPEQQPGHSQYPGQRPGYNQYPKQQPGYNQYPGQQTGYNQYPGQQTGSRNQTPREHRMENIRQVDIKTDQVNNEIIEPFGPSGIPRSRGQVDSNGRPIVNPVGHALQRQVRLQQEVEENVARLERERSGGSGEGEPSERGSPSAQNSRDSARDSIQPTEDSLQRTQDSTQGTSTSVGRWSGVVRKRKRNSPGWEEDDE</sequence>
<feature type="region of interest" description="Disordered" evidence="1">
    <location>
        <begin position="944"/>
        <end position="1023"/>
    </location>
</feature>
<feature type="region of interest" description="Disordered" evidence="1">
    <location>
        <begin position="596"/>
        <end position="622"/>
    </location>
</feature>
<feature type="region of interest" description="Disordered" evidence="1">
    <location>
        <begin position="428"/>
        <end position="462"/>
    </location>
</feature>
<feature type="region of interest" description="Disordered" evidence="1">
    <location>
        <begin position="646"/>
        <end position="805"/>
    </location>
</feature>
<feature type="compositionally biased region" description="Low complexity" evidence="1">
    <location>
        <begin position="701"/>
        <end position="712"/>
    </location>
</feature>
<dbReference type="EMBL" id="WIQW01000151">
    <property type="protein sequence ID" value="KAF3079591.1"/>
    <property type="molecule type" value="Genomic_DNA"/>
</dbReference>
<feature type="compositionally biased region" description="Polar residues" evidence="1">
    <location>
        <begin position="826"/>
        <end position="837"/>
    </location>
</feature>
<feature type="compositionally biased region" description="Basic and acidic residues" evidence="1">
    <location>
        <begin position="186"/>
        <end position="200"/>
    </location>
</feature>
<feature type="compositionally biased region" description="Polar residues" evidence="1">
    <location>
        <begin position="761"/>
        <end position="777"/>
    </location>
</feature>
<comment type="caution">
    <text evidence="2">The sequence shown here is derived from an EMBL/GenBank/DDBJ whole genome shotgun (WGS) entry which is preliminary data.</text>
</comment>
<feature type="compositionally biased region" description="Basic and acidic residues" evidence="1">
    <location>
        <begin position="140"/>
        <end position="153"/>
    </location>
</feature>
<reference evidence="2 3" key="1">
    <citation type="submission" date="2019-06" db="EMBL/GenBank/DDBJ databases">
        <authorList>
            <person name="Palmer J.M."/>
        </authorList>
    </citation>
    <scope>NUCLEOTIDE SEQUENCE [LARGE SCALE GENOMIC DNA]</scope>
    <source>
        <strain evidence="2 3">TWF102</strain>
    </source>
</reference>
<dbReference type="AlphaFoldDB" id="A0A7C8J1J5"/>
<proteinExistence type="predicted"/>
<feature type="compositionally biased region" description="Basic and acidic residues" evidence="1">
    <location>
        <begin position="877"/>
        <end position="893"/>
    </location>
</feature>
<feature type="compositionally biased region" description="Basic and acidic residues" evidence="1">
    <location>
        <begin position="944"/>
        <end position="953"/>
    </location>
</feature>
<gene>
    <name evidence="2" type="ORF">TWF102_002808</name>
</gene>
<feature type="compositionally biased region" description="Polar residues" evidence="1">
    <location>
        <begin position="969"/>
        <end position="1002"/>
    </location>
</feature>
<feature type="compositionally biased region" description="Low complexity" evidence="1">
    <location>
        <begin position="737"/>
        <end position="755"/>
    </location>
</feature>
<dbReference type="Proteomes" id="UP000475325">
    <property type="component" value="Unassembled WGS sequence"/>
</dbReference>